<evidence type="ECO:0000313" key="3">
    <source>
        <dbReference type="Proteomes" id="UP001212602"/>
    </source>
</evidence>
<dbReference type="RefSeq" id="WP_271428615.1">
    <property type="nucleotide sequence ID" value="NZ_JAQIPB010000006.1"/>
</dbReference>
<gene>
    <name evidence="2" type="ORF">PGB34_13510</name>
</gene>
<dbReference type="Proteomes" id="UP001212602">
    <property type="component" value="Unassembled WGS sequence"/>
</dbReference>
<dbReference type="PANTHER" id="PTHR36302">
    <property type="entry name" value="BLR7088 PROTEIN"/>
    <property type="match status" value="1"/>
</dbReference>
<name>A0AAE3T0W5_9BURK</name>
<evidence type="ECO:0000256" key="1">
    <source>
        <dbReference type="SAM" id="SignalP"/>
    </source>
</evidence>
<organism evidence="2 3">
    <name type="scientific">Xenophilus arseniciresistens</name>
    <dbReference type="NCBI Taxonomy" id="1283306"/>
    <lineage>
        <taxon>Bacteria</taxon>
        <taxon>Pseudomonadati</taxon>
        <taxon>Pseudomonadota</taxon>
        <taxon>Betaproteobacteria</taxon>
        <taxon>Burkholderiales</taxon>
        <taxon>Comamonadaceae</taxon>
        <taxon>Xenophilus</taxon>
    </lineage>
</organism>
<dbReference type="Pfam" id="PF04314">
    <property type="entry name" value="PCuAC"/>
    <property type="match status" value="1"/>
</dbReference>
<dbReference type="InterPro" id="IPR036182">
    <property type="entry name" value="PCuAC_sf"/>
</dbReference>
<keyword evidence="1" id="KW-0732">Signal</keyword>
<proteinExistence type="predicted"/>
<dbReference type="Gene3D" id="2.60.40.1890">
    <property type="entry name" value="PCu(A)C copper chaperone"/>
    <property type="match status" value="1"/>
</dbReference>
<feature type="chain" id="PRO_5041950602" evidence="1">
    <location>
        <begin position="30"/>
        <end position="167"/>
    </location>
</feature>
<dbReference type="SUPFAM" id="SSF110087">
    <property type="entry name" value="DR1885-like metal-binding protein"/>
    <property type="match status" value="1"/>
</dbReference>
<reference evidence="2" key="1">
    <citation type="submission" date="2023-01" db="EMBL/GenBank/DDBJ databases">
        <title>Xenophilus mangrovi sp. nov., isolated from soil of Mangrove nature reserve.</title>
        <authorList>
            <person name="Xu S."/>
            <person name="Liu Z."/>
            <person name="Xu Y."/>
        </authorList>
    </citation>
    <scope>NUCLEOTIDE SEQUENCE</scope>
    <source>
        <strain evidence="2">YW8</strain>
    </source>
</reference>
<keyword evidence="3" id="KW-1185">Reference proteome</keyword>
<protein>
    <submittedName>
        <fullName evidence="2">Copper chaperone PCu(A)C</fullName>
    </submittedName>
</protein>
<dbReference type="AlphaFoldDB" id="A0AAE3T0W5"/>
<evidence type="ECO:0000313" key="2">
    <source>
        <dbReference type="EMBL" id="MDA7417381.1"/>
    </source>
</evidence>
<dbReference type="InterPro" id="IPR058248">
    <property type="entry name" value="Lxx211020-like"/>
</dbReference>
<sequence length="167" mass="18071">MTSSSACRAARWTAAALLGTLALFGSAQAHDFRVGELSIDHPYATPSLPGVKTGAVYLRGIRNKGSAPDRLIGASTPVAERVELHTRQIDGDVLRMREVPAIALPAGQEVQLRHGQPQHLMLVGLKKPLKVGERFDLTLRFERAGETTVKAWVQQPRAAADDAAHKH</sequence>
<dbReference type="InterPro" id="IPR007410">
    <property type="entry name" value="LpqE-like"/>
</dbReference>
<comment type="caution">
    <text evidence="2">The sequence shown here is derived from an EMBL/GenBank/DDBJ whole genome shotgun (WGS) entry which is preliminary data.</text>
</comment>
<dbReference type="PANTHER" id="PTHR36302:SF1">
    <property type="entry name" value="COPPER CHAPERONE PCU(A)C"/>
    <property type="match status" value="1"/>
</dbReference>
<feature type="signal peptide" evidence="1">
    <location>
        <begin position="1"/>
        <end position="29"/>
    </location>
</feature>
<dbReference type="EMBL" id="JAQIPB010000006">
    <property type="protein sequence ID" value="MDA7417381.1"/>
    <property type="molecule type" value="Genomic_DNA"/>
</dbReference>
<accession>A0AAE3T0W5</accession>